<sequence>MVGDIISERVGDFKSEWWARSSRNPGRHRPESAKYSPGQQLKALFAAFKQLKGKTDASAGHAMNCLEEMIKGAEEVKQRHSIDLRHDAERALQRLKAADLAQYQAFINDHEMAPRDGTRRSSHTGG</sequence>
<dbReference type="EMBL" id="JAFICZ010000001">
    <property type="protein sequence ID" value="MBP1293644.1"/>
    <property type="molecule type" value="Genomic_DNA"/>
</dbReference>
<reference evidence="1" key="1">
    <citation type="submission" date="2021-02" db="EMBL/GenBank/DDBJ databases">
        <title>Genomic Encyclopedia of Type Strains, Phase IV (KMG-V): Genome sequencing to study the core and pangenomes of soil and plant-associated prokaryotes.</title>
        <authorList>
            <person name="Whitman W."/>
        </authorList>
    </citation>
    <scope>NUCLEOTIDE SEQUENCE</scope>
    <source>
        <strain evidence="1">USDA 406</strain>
    </source>
</reference>
<protein>
    <submittedName>
        <fullName evidence="1">Uncharacterized protein</fullName>
    </submittedName>
</protein>
<accession>A0A8I1Y351</accession>
<gene>
    <name evidence="1" type="ORF">JOH49_003397</name>
</gene>
<proteinExistence type="predicted"/>
<dbReference type="RefSeq" id="WP_244980953.1">
    <property type="nucleotide sequence ID" value="NZ_CP126003.1"/>
</dbReference>
<organism evidence="1 2">
    <name type="scientific">Bradyrhizobium elkanii</name>
    <dbReference type="NCBI Taxonomy" id="29448"/>
    <lineage>
        <taxon>Bacteria</taxon>
        <taxon>Pseudomonadati</taxon>
        <taxon>Pseudomonadota</taxon>
        <taxon>Alphaproteobacteria</taxon>
        <taxon>Hyphomicrobiales</taxon>
        <taxon>Nitrobacteraceae</taxon>
        <taxon>Bradyrhizobium</taxon>
    </lineage>
</organism>
<dbReference type="Proteomes" id="UP000673383">
    <property type="component" value="Unassembled WGS sequence"/>
</dbReference>
<evidence type="ECO:0000313" key="2">
    <source>
        <dbReference type="Proteomes" id="UP000673383"/>
    </source>
</evidence>
<dbReference type="AlphaFoldDB" id="A0A8I1Y351"/>
<evidence type="ECO:0000313" key="1">
    <source>
        <dbReference type="EMBL" id="MBP1293644.1"/>
    </source>
</evidence>
<comment type="caution">
    <text evidence="1">The sequence shown here is derived from an EMBL/GenBank/DDBJ whole genome shotgun (WGS) entry which is preliminary data.</text>
</comment>
<name>A0A8I1Y351_BRAEL</name>